<evidence type="ECO:0000313" key="6">
    <source>
        <dbReference type="EMBL" id="MCK8481632.1"/>
    </source>
</evidence>
<dbReference type="EMBL" id="JALPQF010000014">
    <property type="protein sequence ID" value="MCK8481632.1"/>
    <property type="molecule type" value="Genomic_DNA"/>
</dbReference>
<dbReference type="PANTHER" id="PTHR10361">
    <property type="entry name" value="SODIUM-BILE ACID COTRANSPORTER"/>
    <property type="match status" value="1"/>
</dbReference>
<dbReference type="Proteomes" id="UP001203687">
    <property type="component" value="Unassembled WGS sequence"/>
</dbReference>
<feature type="transmembrane region" description="Helical" evidence="5">
    <location>
        <begin position="150"/>
        <end position="170"/>
    </location>
</feature>
<dbReference type="InterPro" id="IPR002657">
    <property type="entry name" value="BilAc:Na_symport/Acr3"/>
</dbReference>
<feature type="transmembrane region" description="Helical" evidence="5">
    <location>
        <begin position="182"/>
        <end position="200"/>
    </location>
</feature>
<evidence type="ECO:0000256" key="1">
    <source>
        <dbReference type="ARBA" id="ARBA00004141"/>
    </source>
</evidence>
<evidence type="ECO:0000256" key="2">
    <source>
        <dbReference type="ARBA" id="ARBA00022692"/>
    </source>
</evidence>
<keyword evidence="4 5" id="KW-0472">Membrane</keyword>
<feature type="transmembrane region" description="Helical" evidence="5">
    <location>
        <begin position="271"/>
        <end position="293"/>
    </location>
</feature>
<feature type="transmembrane region" description="Helical" evidence="5">
    <location>
        <begin position="244"/>
        <end position="265"/>
    </location>
</feature>
<feature type="transmembrane region" description="Helical" evidence="5">
    <location>
        <begin position="48"/>
        <end position="71"/>
    </location>
</feature>
<dbReference type="InterPro" id="IPR004710">
    <property type="entry name" value="Bilac:Na_transpt"/>
</dbReference>
<keyword evidence="3 5" id="KW-1133">Transmembrane helix</keyword>
<dbReference type="PANTHER" id="PTHR10361:SF28">
    <property type="entry name" value="P3 PROTEIN-RELATED"/>
    <property type="match status" value="1"/>
</dbReference>
<dbReference type="Pfam" id="PF01758">
    <property type="entry name" value="SBF"/>
    <property type="match status" value="1"/>
</dbReference>
<accession>A0ABT0HBR1</accession>
<comment type="subcellular location">
    <subcellularLocation>
        <location evidence="1">Membrane</location>
        <topology evidence="1">Multi-pass membrane protein</topology>
    </subcellularLocation>
</comment>
<organism evidence="6 7">
    <name type="scientific">Psychroserpens algicola</name>
    <dbReference type="NCBI Taxonomy" id="1719034"/>
    <lineage>
        <taxon>Bacteria</taxon>
        <taxon>Pseudomonadati</taxon>
        <taxon>Bacteroidota</taxon>
        <taxon>Flavobacteriia</taxon>
        <taxon>Flavobacteriales</taxon>
        <taxon>Flavobacteriaceae</taxon>
        <taxon>Psychroserpens</taxon>
    </lineage>
</organism>
<name>A0ABT0HBR1_9FLAO</name>
<keyword evidence="7" id="KW-1185">Reference proteome</keyword>
<evidence type="ECO:0000256" key="4">
    <source>
        <dbReference type="ARBA" id="ARBA00023136"/>
    </source>
</evidence>
<evidence type="ECO:0000256" key="3">
    <source>
        <dbReference type="ARBA" id="ARBA00022989"/>
    </source>
</evidence>
<proteinExistence type="predicted"/>
<gene>
    <name evidence="6" type="ORF">MUY34_13455</name>
</gene>
<dbReference type="RefSeq" id="WP_248413493.1">
    <property type="nucleotide sequence ID" value="NZ_JALPQF010000014.1"/>
</dbReference>
<comment type="caution">
    <text evidence="6">The sequence shown here is derived from an EMBL/GenBank/DDBJ whole genome shotgun (WGS) entry which is preliminary data.</text>
</comment>
<dbReference type="InterPro" id="IPR038770">
    <property type="entry name" value="Na+/solute_symporter_sf"/>
</dbReference>
<dbReference type="Gene3D" id="1.20.1530.20">
    <property type="match status" value="1"/>
</dbReference>
<sequence>MEQLDDVKINFESNGLWVLNIALAIVMFGVALGISLDDFKSLFKQPKLVLVGLLSQFMLLPALTFIIIILIKPQASIALGMIMVAACPGGNISNFITHIAGGNTALSISLTAFGTVLAILITPFNFQFYGHLYGPTAQLLKHIELQPLELVKLVLLILGIPLFIGMLVRYKNRKLADRLSGVLKPVSIFVFIAIVGVAFSKNMDVFNNYIHYVLLIGIGHNLLAIVLGFFTAKGFGLSFKNQKTLAIETGIQNSGLGLLLIFTFFNGLGGMAIMAAFWGIWHIISGLILAFYWSYTSSKIVER</sequence>
<evidence type="ECO:0000256" key="5">
    <source>
        <dbReference type="SAM" id="Phobius"/>
    </source>
</evidence>
<evidence type="ECO:0000313" key="7">
    <source>
        <dbReference type="Proteomes" id="UP001203687"/>
    </source>
</evidence>
<feature type="transmembrane region" description="Helical" evidence="5">
    <location>
        <begin position="108"/>
        <end position="130"/>
    </location>
</feature>
<keyword evidence="2 5" id="KW-0812">Transmembrane</keyword>
<protein>
    <submittedName>
        <fullName evidence="6">Bile acid:sodium symporter family protein</fullName>
    </submittedName>
</protein>
<feature type="transmembrane region" description="Helical" evidence="5">
    <location>
        <begin position="15"/>
        <end position="36"/>
    </location>
</feature>
<feature type="transmembrane region" description="Helical" evidence="5">
    <location>
        <begin position="77"/>
        <end position="96"/>
    </location>
</feature>
<feature type="transmembrane region" description="Helical" evidence="5">
    <location>
        <begin position="212"/>
        <end position="232"/>
    </location>
</feature>
<reference evidence="6" key="1">
    <citation type="submission" date="2022-04" db="EMBL/GenBank/DDBJ databases">
        <authorList>
            <person name="Ren T."/>
        </authorList>
    </citation>
    <scope>NUCLEOTIDE SEQUENCE</scope>
    <source>
        <strain evidence="6">F63249</strain>
    </source>
</reference>